<accession>A0A6P1M9A8</accession>
<dbReference type="RefSeq" id="WP_162360976.1">
    <property type="nucleotide sequence ID" value="NZ_CP047591.1"/>
</dbReference>
<evidence type="ECO:0000313" key="1">
    <source>
        <dbReference type="EMBL" id="QHI71200.1"/>
    </source>
</evidence>
<organism evidence="1 2">
    <name type="scientific">Aminipila terrae</name>
    <dbReference type="NCBI Taxonomy" id="2697030"/>
    <lineage>
        <taxon>Bacteria</taxon>
        <taxon>Bacillati</taxon>
        <taxon>Bacillota</taxon>
        <taxon>Clostridia</taxon>
        <taxon>Peptostreptococcales</taxon>
        <taxon>Anaerovoracaceae</taxon>
        <taxon>Aminipila</taxon>
    </lineage>
</organism>
<dbReference type="Proteomes" id="UP000463883">
    <property type="component" value="Chromosome"/>
</dbReference>
<reference evidence="1 2" key="1">
    <citation type="submission" date="2020-01" db="EMBL/GenBank/DDBJ databases">
        <title>Genomic analysis of Aminipila sp. CBA3637.</title>
        <authorList>
            <person name="Kim Y.B."/>
            <person name="Roh S.W."/>
        </authorList>
    </citation>
    <scope>NUCLEOTIDE SEQUENCE [LARGE SCALE GENOMIC DNA]</scope>
    <source>
        <strain evidence="1 2">CBA3637</strain>
    </source>
</reference>
<dbReference type="AlphaFoldDB" id="A0A6P1M9A8"/>
<dbReference type="EMBL" id="CP047591">
    <property type="protein sequence ID" value="QHI71200.1"/>
    <property type="molecule type" value="Genomic_DNA"/>
</dbReference>
<gene>
    <name evidence="1" type="ORF">Ami3637_01250</name>
</gene>
<sequence length="518" mass="59449">MTKRLLGLFLLITIIALLGACGEKKETESTESPKVIKQQAEKLVKDKLLSSYKEMGLDIEKYEISNIKLAAQVPYGKGGTFDYYSVQIRLKPRHPEQTKKIEKRDQIKITSDNEGWIVKNSGIGDIFISAFHEGKELYEFLWLREKELPRDKKGKLDFRGFTKYRYGQISPVKVEEEYTFLINGTKISIGQNDKGKLPLTDAKITKRDPGDLMRGATSCRKIWKSKEICAETYTYFEKHYEPVLRMATTDPQVKTNRGIGVGNTAEELFKAYGIDNLVFSSKNFGGEWFNSFAEEQKLLKDNDNWTCFGFTGKDTTQNYIAFYMKEGKVTAIEMGTGFDYKPFEKKEIQYPLEVEPLINDHIDEPSVMKYDVELPKVKSSVNGSDNLNALIQLDFQKIIEYSQKGKYEPDVNNYSYPWVEINYSVSNLNGVAVLNIFTKYSSAAGSGSSSEVKSYYYDTTCGARLSEEAALFKMGYSKENIIKYFKFFWPEDYKDYGDESQFYFDKTGEPVFVIYQSV</sequence>
<dbReference type="KEGG" id="amic:Ami3637_01250"/>
<evidence type="ECO:0000313" key="2">
    <source>
        <dbReference type="Proteomes" id="UP000463883"/>
    </source>
</evidence>
<protein>
    <submittedName>
        <fullName evidence="1">Uncharacterized protein</fullName>
    </submittedName>
</protein>
<name>A0A6P1M9A8_9FIRM</name>
<proteinExistence type="predicted"/>
<dbReference type="PROSITE" id="PS51257">
    <property type="entry name" value="PROKAR_LIPOPROTEIN"/>
    <property type="match status" value="1"/>
</dbReference>
<keyword evidence="2" id="KW-1185">Reference proteome</keyword>